<evidence type="ECO:0000313" key="2">
    <source>
        <dbReference type="Proteomes" id="UP001500325"/>
    </source>
</evidence>
<dbReference type="EMBL" id="BAABIC010000009">
    <property type="protein sequence ID" value="GAA4690891.1"/>
    <property type="molecule type" value="Genomic_DNA"/>
</dbReference>
<dbReference type="SUPFAM" id="SSF54637">
    <property type="entry name" value="Thioesterase/thiol ester dehydrase-isomerase"/>
    <property type="match status" value="1"/>
</dbReference>
<name>A0ABP8WK11_9PSEU</name>
<organism evidence="1 2">
    <name type="scientific">Pseudonocardia yuanmonensis</name>
    <dbReference type="NCBI Taxonomy" id="1095914"/>
    <lineage>
        <taxon>Bacteria</taxon>
        <taxon>Bacillati</taxon>
        <taxon>Actinomycetota</taxon>
        <taxon>Actinomycetes</taxon>
        <taxon>Pseudonocardiales</taxon>
        <taxon>Pseudonocardiaceae</taxon>
        <taxon>Pseudonocardia</taxon>
    </lineage>
</organism>
<proteinExistence type="predicted"/>
<dbReference type="Gene3D" id="3.10.129.10">
    <property type="entry name" value="Hotdog Thioesterase"/>
    <property type="match status" value="1"/>
</dbReference>
<accession>A0ABP8WK11</accession>
<protein>
    <recommendedName>
        <fullName evidence="3">N-terminal of MaoC-like dehydratase domain-containing protein</fullName>
    </recommendedName>
</protein>
<sequence>MAARITQQFPDIPFAELSPGSRFHAELHLTEELVREYIRLAGVRTRQPQDTVPPSLYCTFLPMFQAMGGRMEQGTLQVGQRIRVRRAVTVGTVLAAEVTVREAVEVHGRRQVVVETVFSDRDVVTCVSTSTYFWGYARR</sequence>
<dbReference type="Proteomes" id="UP001500325">
    <property type="component" value="Unassembled WGS sequence"/>
</dbReference>
<gene>
    <name evidence="1" type="ORF">GCM10023215_29600</name>
</gene>
<dbReference type="RefSeq" id="WP_345381077.1">
    <property type="nucleotide sequence ID" value="NZ_BAABIC010000009.1"/>
</dbReference>
<comment type="caution">
    <text evidence="1">The sequence shown here is derived from an EMBL/GenBank/DDBJ whole genome shotgun (WGS) entry which is preliminary data.</text>
</comment>
<evidence type="ECO:0000313" key="1">
    <source>
        <dbReference type="EMBL" id="GAA4690891.1"/>
    </source>
</evidence>
<dbReference type="InterPro" id="IPR029069">
    <property type="entry name" value="HotDog_dom_sf"/>
</dbReference>
<evidence type="ECO:0008006" key="3">
    <source>
        <dbReference type="Google" id="ProtNLM"/>
    </source>
</evidence>
<keyword evidence="2" id="KW-1185">Reference proteome</keyword>
<reference evidence="2" key="1">
    <citation type="journal article" date="2019" name="Int. J. Syst. Evol. Microbiol.">
        <title>The Global Catalogue of Microorganisms (GCM) 10K type strain sequencing project: providing services to taxonomists for standard genome sequencing and annotation.</title>
        <authorList>
            <consortium name="The Broad Institute Genomics Platform"/>
            <consortium name="The Broad Institute Genome Sequencing Center for Infectious Disease"/>
            <person name="Wu L."/>
            <person name="Ma J."/>
        </authorList>
    </citation>
    <scope>NUCLEOTIDE SEQUENCE [LARGE SCALE GENOMIC DNA]</scope>
    <source>
        <strain evidence="2">JCM 18055</strain>
    </source>
</reference>